<evidence type="ECO:0000313" key="2">
    <source>
        <dbReference type="Proteomes" id="UP001302493"/>
    </source>
</evidence>
<accession>A0ACD4VRT7</accession>
<proteinExistence type="predicted"/>
<name>A0ACD4VRT7_9CAUL</name>
<gene>
    <name evidence="1" type="ORF">PZA08_07190</name>
</gene>
<organism evidence="1 2">
    <name type="scientific">Brevundimonas nasdae</name>
    <dbReference type="NCBI Taxonomy" id="172043"/>
    <lineage>
        <taxon>Bacteria</taxon>
        <taxon>Pseudomonadati</taxon>
        <taxon>Pseudomonadota</taxon>
        <taxon>Alphaproteobacteria</taxon>
        <taxon>Caulobacterales</taxon>
        <taxon>Caulobacteraceae</taxon>
        <taxon>Brevundimonas</taxon>
    </lineage>
</organism>
<dbReference type="Proteomes" id="UP001302493">
    <property type="component" value="Chromosome"/>
</dbReference>
<reference evidence="1" key="1">
    <citation type="submission" date="2023-03" db="EMBL/GenBank/DDBJ databases">
        <title>Genome sequence of Brevundimonas nasdae SJTX8.</title>
        <authorList>
            <person name="Liang R."/>
        </authorList>
    </citation>
    <scope>NUCLEOTIDE SEQUENCE</scope>
    <source>
        <strain evidence="1">X8</strain>
    </source>
</reference>
<keyword evidence="2" id="KW-1185">Reference proteome</keyword>
<sequence>MDVKPLQAETADGVEVYRAFYLEGGGGLPAVAFVRRPGHSPSVEVSSGANRKMTADVPQEVWRQIQQAGDELLVPVEVRTPAPIDVCMDGGAIFAEIGLPSPDNRSRARIKQLSSSNCESNAIVSFARLAAKLAEPLFPACAAISRDAAPDGVFRLSNCFRFSGDEMAAAEVFSRARQDLRILKDDSITRKRLEWRRVTGVDPWTRLQWAGRDIPRNRVGHDEGGATDFLIAREGECPGLSFQPGKLHGVSSTVVEVDGFASCRPADRQGQSVYATYRQVWRRAPHSDWRVMEWVVGPFAPVT</sequence>
<evidence type="ECO:0000313" key="1">
    <source>
        <dbReference type="EMBL" id="WOB79951.1"/>
    </source>
</evidence>
<protein>
    <submittedName>
        <fullName evidence="1">Uncharacterized protein</fullName>
    </submittedName>
</protein>
<dbReference type="EMBL" id="CP119180">
    <property type="protein sequence ID" value="WOB79951.1"/>
    <property type="molecule type" value="Genomic_DNA"/>
</dbReference>